<dbReference type="Pfam" id="PF11829">
    <property type="entry name" value="DUF3349"/>
    <property type="match status" value="1"/>
</dbReference>
<protein>
    <submittedName>
        <fullName evidence="1">DUF3349 domain-containing protein</fullName>
    </submittedName>
</protein>
<name>A0A8J7A0U0_DESMC</name>
<accession>A0A8J7A0U0</accession>
<dbReference type="Proteomes" id="UP000622533">
    <property type="component" value="Unassembled WGS sequence"/>
</dbReference>
<organism evidence="1 2">
    <name type="scientific">Desmonostoc muscorum LEGE 12446</name>
    <dbReference type="NCBI Taxonomy" id="1828758"/>
    <lineage>
        <taxon>Bacteria</taxon>
        <taxon>Bacillati</taxon>
        <taxon>Cyanobacteriota</taxon>
        <taxon>Cyanophyceae</taxon>
        <taxon>Nostocales</taxon>
        <taxon>Nostocaceae</taxon>
        <taxon>Desmonostoc</taxon>
    </lineage>
</organism>
<sequence length="98" mass="11333">MQITIAPYLLSTYKMIQCAFPNGIETQDYLPLLALLYDEMSDRNLAEIVSHCTEINYNLVLNDVYRVVTTDVPKAEAIDKVKQRLLVCGYEEWLKETE</sequence>
<reference evidence="1" key="1">
    <citation type="submission" date="2020-10" db="EMBL/GenBank/DDBJ databases">
        <authorList>
            <person name="Castelo-Branco R."/>
            <person name="Eusebio N."/>
            <person name="Adriana R."/>
            <person name="Vieira A."/>
            <person name="Brugerolle De Fraissinette N."/>
            <person name="Rezende De Castro R."/>
            <person name="Schneider M.P."/>
            <person name="Vasconcelos V."/>
            <person name="Leao P.N."/>
        </authorList>
    </citation>
    <scope>NUCLEOTIDE SEQUENCE</scope>
    <source>
        <strain evidence="1">LEGE 12446</strain>
    </source>
</reference>
<dbReference type="RefSeq" id="WP_193921024.1">
    <property type="nucleotide sequence ID" value="NZ_JADEXS020000001.1"/>
</dbReference>
<dbReference type="AlphaFoldDB" id="A0A8J7A0U0"/>
<dbReference type="InterPro" id="IPR044918">
    <property type="entry name" value="DUF3349_helical"/>
</dbReference>
<proteinExistence type="predicted"/>
<gene>
    <name evidence="1" type="ORF">IQ276_26010</name>
</gene>
<dbReference type="InterPro" id="IPR021784">
    <property type="entry name" value="DUF3349"/>
</dbReference>
<dbReference type="Gene3D" id="1.10.150.430">
    <property type="entry name" value="DUF3349, helical bundle"/>
    <property type="match status" value="1"/>
</dbReference>
<evidence type="ECO:0000313" key="1">
    <source>
        <dbReference type="EMBL" id="MBE9025744.1"/>
    </source>
</evidence>
<dbReference type="EMBL" id="JADEXS010000473">
    <property type="protein sequence ID" value="MBE9025744.1"/>
    <property type="molecule type" value="Genomic_DNA"/>
</dbReference>
<evidence type="ECO:0000313" key="2">
    <source>
        <dbReference type="Proteomes" id="UP000622533"/>
    </source>
</evidence>
<keyword evidence="2" id="KW-1185">Reference proteome</keyword>
<comment type="caution">
    <text evidence="1">The sequence shown here is derived from an EMBL/GenBank/DDBJ whole genome shotgun (WGS) entry which is preliminary data.</text>
</comment>